<dbReference type="KEGG" id="slf:JEQ17_40145"/>
<accession>A0A7T7RFQ4</accession>
<proteinExistence type="predicted"/>
<dbReference type="Proteomes" id="UP000595636">
    <property type="component" value="Chromosome"/>
</dbReference>
<gene>
    <name evidence="2" type="ORF">JEQ17_40145</name>
</gene>
<dbReference type="InterPro" id="IPR032494">
    <property type="entry name" value="Phage_TTP_N"/>
</dbReference>
<organism evidence="2 3">
    <name type="scientific">Streptomyces liliifuscus</name>
    <dbReference type="NCBI Taxonomy" id="2797636"/>
    <lineage>
        <taxon>Bacteria</taxon>
        <taxon>Bacillati</taxon>
        <taxon>Actinomycetota</taxon>
        <taxon>Actinomycetes</taxon>
        <taxon>Kitasatosporales</taxon>
        <taxon>Streptomycetaceae</taxon>
        <taxon>Streptomyces</taxon>
    </lineage>
</organism>
<dbReference type="RefSeq" id="WP_200399823.1">
    <property type="nucleotide sequence ID" value="NZ_CP066831.1"/>
</dbReference>
<feature type="domain" description="Lambda phage tail tube protein N-terminal" evidence="1">
    <location>
        <begin position="19"/>
        <end position="140"/>
    </location>
</feature>
<keyword evidence="3" id="KW-1185">Reference proteome</keyword>
<sequence>MAGIDAFGTQFLRDSTGSGSFVAIANVSDISGPERSREAIEVTAHDSPDKYREFIKGLKDGGEVTLTLNYDPASATHSALDADFEEDTLRDYQVVLLPGDSDEHTWDFAGLITGLSDAFPTDDKMEREATFKISGKPTLTPTG</sequence>
<protein>
    <recommendedName>
        <fullName evidence="1">Lambda phage tail tube protein N-terminal domain-containing protein</fullName>
    </recommendedName>
</protein>
<reference evidence="2 3" key="1">
    <citation type="submission" date="2020-12" db="EMBL/GenBank/DDBJ databases">
        <title>A novel species.</title>
        <authorList>
            <person name="Li K."/>
        </authorList>
    </citation>
    <scope>NUCLEOTIDE SEQUENCE [LARGE SCALE GENOMIC DNA]</scope>
    <source>
        <strain evidence="2 3">ZYC-3</strain>
    </source>
</reference>
<evidence type="ECO:0000313" key="3">
    <source>
        <dbReference type="Proteomes" id="UP000595636"/>
    </source>
</evidence>
<evidence type="ECO:0000259" key="1">
    <source>
        <dbReference type="Pfam" id="PF16461"/>
    </source>
</evidence>
<dbReference type="AlphaFoldDB" id="A0A7T7RFQ4"/>
<evidence type="ECO:0000313" key="2">
    <source>
        <dbReference type="EMBL" id="QQM45012.1"/>
    </source>
</evidence>
<dbReference type="Pfam" id="PF16461">
    <property type="entry name" value="Phage_TTP_12"/>
    <property type="match status" value="1"/>
</dbReference>
<dbReference type="EMBL" id="CP066831">
    <property type="protein sequence ID" value="QQM45012.1"/>
    <property type="molecule type" value="Genomic_DNA"/>
</dbReference>
<dbReference type="Gene3D" id="4.10.410.40">
    <property type="match status" value="1"/>
</dbReference>
<name>A0A7T7RFQ4_9ACTN</name>